<dbReference type="Proteomes" id="UP001556040">
    <property type="component" value="Unassembled WGS sequence"/>
</dbReference>
<dbReference type="InterPro" id="IPR011010">
    <property type="entry name" value="DNA_brk_join_enz"/>
</dbReference>
<dbReference type="Pfam" id="PF00589">
    <property type="entry name" value="Phage_integrase"/>
    <property type="match status" value="1"/>
</dbReference>
<name>A0ABV3Q485_9BACL</name>
<evidence type="ECO:0000313" key="3">
    <source>
        <dbReference type="EMBL" id="MEW9502154.1"/>
    </source>
</evidence>
<evidence type="ECO:0000256" key="1">
    <source>
        <dbReference type="ARBA" id="ARBA00023172"/>
    </source>
</evidence>
<protein>
    <submittedName>
        <fullName evidence="3">Tyrosine-type recombinase/integrase</fullName>
    </submittedName>
</protein>
<dbReference type="RefSeq" id="WP_367779649.1">
    <property type="nucleotide sequence ID" value="NZ_JBFMIA010000008.1"/>
</dbReference>
<comment type="caution">
    <text evidence="3">The sequence shown here is derived from an EMBL/GenBank/DDBJ whole genome shotgun (WGS) entry which is preliminary data.</text>
</comment>
<dbReference type="InterPro" id="IPR002104">
    <property type="entry name" value="Integrase_catalytic"/>
</dbReference>
<evidence type="ECO:0000313" key="4">
    <source>
        <dbReference type="Proteomes" id="UP001556040"/>
    </source>
</evidence>
<sequence length="793" mass="92995">MRKIDVFFDEIQVLIKQTKCEILREELALFFQKHKHGFSRDIGGSHIAFYFLTINLKNVSIQEINWETCVKLHNLVMYEELIKNKSVLPSSLKRVITQFHKVYKAKGLSNGLFSYQVFLNDFYRELYKHLKHKSRNIQNIELYEMNLVSHYYQQVKERFIDYKDEDLFSALINYPLDCDYTKLITITVKKGSRNYWLNTNSAFIRTWVENYLFNYAIKYLDPVLFRLVGYFFTDSVNKYICQVNSSRTVDNAFLIHQIEYFKKIPGEIIQRISPNKPNALFNQLVILYRSLLDTINIEQEEIGLSREYISLLKYEEATTAIKGDYRPIYFNPYESVPKFKKIVFLANEYTRNGANSRNFDLTFLDLSNFPEQIRNDILEFIWYGAGTFYQKKKQNYIIKDFYNYIEKNYGKAGQRFEVKNGINHKTLFKYRQKLEFKYTNTATLKGALKTIRSILKYHGGKYGVSSSMLKVLNLNKLEKINGGTPITDNDLKVIYNEFKKGSDKNKLSLLVFEIFILTNLRIGEILNLERNCIEYKDPAGKANIRYLSKTSNREYINQLVSEKVTYLLEEAIRHTDLTATCNSSLSKYIFIEPTQRKINHKLKIVNFAYVFKNVLAKIEDKLENKRYTANNLRHTYINNVYEQGTKLDYSLPKLAAITNNGYKTAKMYYRKYNEIELYVEALSGVTLTNVDINGEIRNESKTESKNNVKNNLGQCKESSCVFEAMECLICPHFVTFTNRIPKFESKIKELNNTIKSTSNPLIIDEAVSQKKLLSQYLKKMIALEENKNGASKI</sequence>
<reference evidence="3 4" key="1">
    <citation type="journal article" date="1979" name="Int. J. Syst. Evol. Microbiol.">
        <title>Bacillus globisporus subsp. marinus subsp. nov.</title>
        <authorList>
            <person name="Liu H."/>
        </authorList>
    </citation>
    <scope>NUCLEOTIDE SEQUENCE [LARGE SCALE GENOMIC DNA]</scope>
    <source>
        <strain evidence="3 4">DSM 1297</strain>
    </source>
</reference>
<dbReference type="Gene3D" id="1.10.443.10">
    <property type="entry name" value="Intergrase catalytic core"/>
    <property type="match status" value="1"/>
</dbReference>
<dbReference type="SUPFAM" id="SSF56349">
    <property type="entry name" value="DNA breaking-rejoining enzymes"/>
    <property type="match status" value="1"/>
</dbReference>
<dbReference type="PROSITE" id="PS51898">
    <property type="entry name" value="TYR_RECOMBINASE"/>
    <property type="match status" value="1"/>
</dbReference>
<keyword evidence="1" id="KW-0233">DNA recombination</keyword>
<feature type="domain" description="Tyr recombinase" evidence="2">
    <location>
        <begin position="481"/>
        <end position="687"/>
    </location>
</feature>
<gene>
    <name evidence="3" type="ORF">AB1471_10145</name>
</gene>
<proteinExistence type="predicted"/>
<accession>A0ABV3Q485</accession>
<organism evidence="3 4">
    <name type="scientific">Jeotgalibacillus marinus</name>
    <dbReference type="NCBI Taxonomy" id="86667"/>
    <lineage>
        <taxon>Bacteria</taxon>
        <taxon>Bacillati</taxon>
        <taxon>Bacillota</taxon>
        <taxon>Bacilli</taxon>
        <taxon>Bacillales</taxon>
        <taxon>Caryophanaceae</taxon>
        <taxon>Jeotgalibacillus</taxon>
    </lineage>
</organism>
<keyword evidence="4" id="KW-1185">Reference proteome</keyword>
<evidence type="ECO:0000259" key="2">
    <source>
        <dbReference type="PROSITE" id="PS51898"/>
    </source>
</evidence>
<dbReference type="InterPro" id="IPR013762">
    <property type="entry name" value="Integrase-like_cat_sf"/>
</dbReference>
<dbReference type="EMBL" id="JBFMIA010000008">
    <property type="protein sequence ID" value="MEW9502154.1"/>
    <property type="molecule type" value="Genomic_DNA"/>
</dbReference>